<evidence type="ECO:0008006" key="3">
    <source>
        <dbReference type="Google" id="ProtNLM"/>
    </source>
</evidence>
<evidence type="ECO:0000313" key="2">
    <source>
        <dbReference type="Proteomes" id="UP001202180"/>
    </source>
</evidence>
<accession>A0ABT0HME3</accession>
<dbReference type="Proteomes" id="UP001202180">
    <property type="component" value="Unassembled WGS sequence"/>
</dbReference>
<sequence length="150" mass="16881">MKNNCLLFLGIALSTLYGCATKQSDTPIQGTWELVSATATEKDSTYSTFDPKRKMIKILNPTHFAFLNHDISGQNDSSATRFSAGGGKYTFTDSTYTEYLDYYSDKAWENNKFEFVVKLSGDTLVQKGVEKVEKLGIDRVIVETYKRVTN</sequence>
<protein>
    <recommendedName>
        <fullName evidence="3">Lipocalin-like domain-containing protein</fullName>
    </recommendedName>
</protein>
<dbReference type="EMBL" id="JALPRF010000002">
    <property type="protein sequence ID" value="MCK8493346.1"/>
    <property type="molecule type" value="Genomic_DNA"/>
</dbReference>
<organism evidence="1 2">
    <name type="scientific">Spirosoma liriopis</name>
    <dbReference type="NCBI Taxonomy" id="2937440"/>
    <lineage>
        <taxon>Bacteria</taxon>
        <taxon>Pseudomonadati</taxon>
        <taxon>Bacteroidota</taxon>
        <taxon>Cytophagia</taxon>
        <taxon>Cytophagales</taxon>
        <taxon>Cytophagaceae</taxon>
        <taxon>Spirosoma</taxon>
    </lineage>
</organism>
<keyword evidence="2" id="KW-1185">Reference proteome</keyword>
<evidence type="ECO:0000313" key="1">
    <source>
        <dbReference type="EMBL" id="MCK8493346.1"/>
    </source>
</evidence>
<dbReference type="RefSeq" id="WP_248477908.1">
    <property type="nucleotide sequence ID" value="NZ_JALPRF010000002.1"/>
</dbReference>
<dbReference type="Gene3D" id="2.40.128.490">
    <property type="entry name" value="Uncharacterised protein PF14869, DUF4488"/>
    <property type="match status" value="1"/>
</dbReference>
<gene>
    <name evidence="1" type="ORF">M0L20_15875</name>
</gene>
<dbReference type="PROSITE" id="PS51257">
    <property type="entry name" value="PROKAR_LIPOPROTEIN"/>
    <property type="match status" value="1"/>
</dbReference>
<name>A0ABT0HME3_9BACT</name>
<reference evidence="1 2" key="1">
    <citation type="submission" date="2022-04" db="EMBL/GenBank/DDBJ databases">
        <title>Spirosoma sp. strain RP8 genome sequencing and assembly.</title>
        <authorList>
            <person name="Jung Y."/>
        </authorList>
    </citation>
    <scope>NUCLEOTIDE SEQUENCE [LARGE SCALE GENOMIC DNA]</scope>
    <source>
        <strain evidence="1 2">RP8</strain>
    </source>
</reference>
<proteinExistence type="predicted"/>
<comment type="caution">
    <text evidence="1">The sequence shown here is derived from an EMBL/GenBank/DDBJ whole genome shotgun (WGS) entry which is preliminary data.</text>
</comment>